<feature type="compositionally biased region" description="Acidic residues" evidence="6">
    <location>
        <begin position="615"/>
        <end position="637"/>
    </location>
</feature>
<evidence type="ECO:0000256" key="4">
    <source>
        <dbReference type="ARBA" id="ARBA00023054"/>
    </source>
</evidence>
<keyword evidence="4" id="KW-0175">Coiled coil</keyword>
<feature type="compositionally biased region" description="Pro residues" evidence="6">
    <location>
        <begin position="365"/>
        <end position="375"/>
    </location>
</feature>
<sequence>MAEGTTTLKGLRAQMAAAAQAQAEERRSLSENSPGPTTNPPAKPQGSRPVIDGAALRIDDRLRVAKERREEAERQQGLRDSQIMERERKAKMQVERQLEERQKKVDEQRKKEEQKRLAVEEKRKQKQEEEKEHYEAVMRRTLERSQRVEQRQKRWSWGGLSTDSDGRTGDSDAGASSPVTIVISPASPDKPPRSRQVDKRSTSTMNLKQLSEAGISKRLSSSSATLIKSPDKSVKQRSSSCNRLPSNGNATQASKEDAKKLQVEQTGRSVKKRSSSLTRVSVGRAQTPAKPDKGTTDDQASASPLHPPRGPVRSRSIDRQKSGMTTSVSADGALDPSTKDKQLTSPGGQRPVSPSTTLGRNRSPSPAPNPAPKRTPSPASKQSSRTRPPSPGAMKQRPPSPQPASAKPPPIQKPALTPTGPPTLRKRDSKSKDLCPVQTASPQSSDSSKTKEKDDSKGSTGTNSAAEAAKILAENRRLMREQKEKEELLRVQREEEEKLRKEEEMRLAEEARLIRVEEDKKLAVERKIKDEEDARLAEVDRVRMAEEEAVKQAELQKEREEAEAKALEEAERVRVERDRIMQQNQQERMERKKRIEEIMKRTRKGEQSDLKGEAGDGDGDDDKQEDEDEEDEDDDQDQINYETQSQTDDVGMDECDLSSGEPMAKREGPLGSVNGKPETDDKENNNGISTDETQAGSPVPKGRLVEGSEFLNEQDSAKVGLVSSLNGKSNQWSFEELIDLNVHSKTRPLIKAEDCNQVLINCDGSSDGTRVAFEDKGTPVNTLHSSSQPIEALSDI</sequence>
<feature type="compositionally biased region" description="Polar residues" evidence="6">
    <location>
        <begin position="236"/>
        <end position="253"/>
    </location>
</feature>
<dbReference type="RefSeq" id="XP_029297032.1">
    <property type="nucleotide sequence ID" value="XM_029441172.1"/>
</dbReference>
<feature type="compositionally biased region" description="Basic and acidic residues" evidence="6">
    <location>
        <begin position="448"/>
        <end position="457"/>
    </location>
</feature>
<dbReference type="AlphaFoldDB" id="A0A6J2QIA7"/>
<accession>A0A6J2QIA7</accession>
<evidence type="ECO:0000256" key="2">
    <source>
        <dbReference type="ARBA" id="ARBA00007525"/>
    </source>
</evidence>
<dbReference type="InterPro" id="IPR051483">
    <property type="entry name" value="MAP7_domain-containing"/>
</dbReference>
<feature type="compositionally biased region" description="Basic and acidic residues" evidence="6">
    <location>
        <begin position="553"/>
        <end position="580"/>
    </location>
</feature>
<organism evidence="7 8">
    <name type="scientific">Cottoperca gobio</name>
    <name type="common">Frogmouth</name>
    <name type="synonym">Aphritis gobio</name>
    <dbReference type="NCBI Taxonomy" id="56716"/>
    <lineage>
        <taxon>Eukaryota</taxon>
        <taxon>Metazoa</taxon>
        <taxon>Chordata</taxon>
        <taxon>Craniata</taxon>
        <taxon>Vertebrata</taxon>
        <taxon>Euteleostomi</taxon>
        <taxon>Actinopterygii</taxon>
        <taxon>Neopterygii</taxon>
        <taxon>Teleostei</taxon>
        <taxon>Neoteleostei</taxon>
        <taxon>Acanthomorphata</taxon>
        <taxon>Eupercaria</taxon>
        <taxon>Perciformes</taxon>
        <taxon>Notothenioidei</taxon>
        <taxon>Bovichtidae</taxon>
        <taxon>Cottoperca</taxon>
    </lineage>
</organism>
<dbReference type="InterPro" id="IPR008604">
    <property type="entry name" value="MAP7_fam"/>
</dbReference>
<protein>
    <submittedName>
        <fullName evidence="8">Ensconsin isoform X5</fullName>
    </submittedName>
</protein>
<keyword evidence="5" id="KW-0206">Cytoskeleton</keyword>
<evidence type="ECO:0000313" key="7">
    <source>
        <dbReference type="Proteomes" id="UP000504630"/>
    </source>
</evidence>
<feature type="compositionally biased region" description="Low complexity" evidence="6">
    <location>
        <begin position="13"/>
        <end position="22"/>
    </location>
</feature>
<evidence type="ECO:0000256" key="3">
    <source>
        <dbReference type="ARBA" id="ARBA00022490"/>
    </source>
</evidence>
<evidence type="ECO:0000256" key="6">
    <source>
        <dbReference type="SAM" id="MobiDB-lite"/>
    </source>
</evidence>
<gene>
    <name evidence="8" type="primary">map7d3</name>
</gene>
<comment type="subcellular location">
    <subcellularLocation>
        <location evidence="1">Cytoplasm</location>
        <location evidence="1">Cytoskeleton</location>
    </subcellularLocation>
</comment>
<evidence type="ECO:0000256" key="5">
    <source>
        <dbReference type="ARBA" id="ARBA00023212"/>
    </source>
</evidence>
<reference evidence="8" key="1">
    <citation type="submission" date="2025-08" db="UniProtKB">
        <authorList>
            <consortium name="RefSeq"/>
        </authorList>
    </citation>
    <scope>IDENTIFICATION</scope>
</reference>
<evidence type="ECO:0000313" key="8">
    <source>
        <dbReference type="RefSeq" id="XP_029297032.1"/>
    </source>
</evidence>
<feature type="region of interest" description="Disordered" evidence="6">
    <location>
        <begin position="553"/>
        <end position="703"/>
    </location>
</feature>
<dbReference type="PANTHER" id="PTHR15073:SF5">
    <property type="entry name" value="MAP7 DOMAIN-CONTAINING PROTEIN 3"/>
    <property type="match status" value="1"/>
</dbReference>
<feature type="compositionally biased region" description="Basic and acidic residues" evidence="6">
    <location>
        <begin position="57"/>
        <end position="152"/>
    </location>
</feature>
<dbReference type="GO" id="GO:0015630">
    <property type="term" value="C:microtubule cytoskeleton"/>
    <property type="evidence" value="ECO:0007669"/>
    <property type="project" value="InterPro"/>
</dbReference>
<feature type="compositionally biased region" description="Polar residues" evidence="6">
    <location>
        <begin position="639"/>
        <end position="648"/>
    </location>
</feature>
<dbReference type="Proteomes" id="UP000504630">
    <property type="component" value="Chromosome 10"/>
</dbReference>
<comment type="similarity">
    <text evidence="2">Belongs to the MAP7 family.</text>
</comment>
<keyword evidence="7" id="KW-1185">Reference proteome</keyword>
<proteinExistence type="inferred from homology"/>
<evidence type="ECO:0000256" key="1">
    <source>
        <dbReference type="ARBA" id="ARBA00004245"/>
    </source>
</evidence>
<feature type="compositionally biased region" description="Basic and acidic residues" evidence="6">
    <location>
        <begin position="587"/>
        <end position="614"/>
    </location>
</feature>
<feature type="region of interest" description="Disordered" evidence="6">
    <location>
        <begin position="1"/>
        <end position="469"/>
    </location>
</feature>
<feature type="compositionally biased region" description="Basic and acidic residues" evidence="6">
    <location>
        <begin position="190"/>
        <end position="201"/>
    </location>
</feature>
<keyword evidence="3" id="KW-0963">Cytoplasm</keyword>
<dbReference type="GeneID" id="115014381"/>
<feature type="compositionally biased region" description="Polar residues" evidence="6">
    <location>
        <begin position="343"/>
        <end position="359"/>
    </location>
</feature>
<dbReference type="CTD" id="79649"/>
<dbReference type="Pfam" id="PF05672">
    <property type="entry name" value="MAP7"/>
    <property type="match status" value="1"/>
</dbReference>
<name>A0A6J2QIA7_COTGO</name>
<feature type="compositionally biased region" description="Polar residues" evidence="6">
    <location>
        <begin position="685"/>
        <end position="696"/>
    </location>
</feature>
<dbReference type="GO" id="GO:0000226">
    <property type="term" value="P:microtubule cytoskeleton organization"/>
    <property type="evidence" value="ECO:0007669"/>
    <property type="project" value="InterPro"/>
</dbReference>
<feature type="compositionally biased region" description="Pro residues" evidence="6">
    <location>
        <begin position="398"/>
        <end position="412"/>
    </location>
</feature>
<dbReference type="PANTHER" id="PTHR15073">
    <property type="entry name" value="MICROTUBULE-ASSOCIATED PROTEIN"/>
    <property type="match status" value="1"/>
</dbReference>